<name>A0AAN7WSC8_9SACH</name>
<dbReference type="SMART" id="SM00721">
    <property type="entry name" value="BAR"/>
    <property type="match status" value="1"/>
</dbReference>
<dbReference type="PANTHER" id="PTHR47174:SF3">
    <property type="entry name" value="BRIDGING INTEGRATOR 3"/>
    <property type="match status" value="1"/>
</dbReference>
<evidence type="ECO:0000256" key="3">
    <source>
        <dbReference type="ARBA" id="ARBA00023212"/>
    </source>
</evidence>
<organism evidence="6 7">
    <name type="scientific">Arxiozyma heterogenica</name>
    <dbReference type="NCBI Taxonomy" id="278026"/>
    <lineage>
        <taxon>Eukaryota</taxon>
        <taxon>Fungi</taxon>
        <taxon>Dikarya</taxon>
        <taxon>Ascomycota</taxon>
        <taxon>Saccharomycotina</taxon>
        <taxon>Saccharomycetes</taxon>
        <taxon>Saccharomycetales</taxon>
        <taxon>Saccharomycetaceae</taxon>
        <taxon>Arxiozyma</taxon>
    </lineage>
</organism>
<dbReference type="Gene3D" id="1.20.1270.60">
    <property type="entry name" value="Arfaptin homology (AH) domain/BAR domain"/>
    <property type="match status" value="1"/>
</dbReference>
<dbReference type="GO" id="GO:0097320">
    <property type="term" value="P:plasma membrane tubulation"/>
    <property type="evidence" value="ECO:0007669"/>
    <property type="project" value="TreeGrafter"/>
</dbReference>
<dbReference type="FunFam" id="1.20.1270.60:FF:000014">
    <property type="entry name" value="Protein hob3, variant"/>
    <property type="match status" value="1"/>
</dbReference>
<dbReference type="GO" id="GO:0030479">
    <property type="term" value="C:actin cortical patch"/>
    <property type="evidence" value="ECO:0007669"/>
    <property type="project" value="TreeGrafter"/>
</dbReference>
<keyword evidence="2" id="KW-0963">Cytoplasm</keyword>
<dbReference type="GO" id="GO:0031097">
    <property type="term" value="C:medial cortex"/>
    <property type="evidence" value="ECO:0007669"/>
    <property type="project" value="TreeGrafter"/>
</dbReference>
<dbReference type="CDD" id="cd07591">
    <property type="entry name" value="BAR_Rvs161p"/>
    <property type="match status" value="1"/>
</dbReference>
<dbReference type="Pfam" id="PF03114">
    <property type="entry name" value="BAR"/>
    <property type="match status" value="1"/>
</dbReference>
<evidence type="ECO:0000256" key="2">
    <source>
        <dbReference type="ARBA" id="ARBA00022490"/>
    </source>
</evidence>
<dbReference type="Proteomes" id="UP001306508">
    <property type="component" value="Unassembled WGS sequence"/>
</dbReference>
<keyword evidence="3" id="KW-0206">Cytoskeleton</keyword>
<evidence type="ECO:0000313" key="7">
    <source>
        <dbReference type="Proteomes" id="UP001306508"/>
    </source>
</evidence>
<dbReference type="InterPro" id="IPR027267">
    <property type="entry name" value="AH/BAR_dom_sf"/>
</dbReference>
<comment type="subcellular location">
    <subcellularLocation>
        <location evidence="1">Cytoplasm</location>
        <location evidence="1">Cytoskeleton</location>
    </subcellularLocation>
</comment>
<dbReference type="AlphaFoldDB" id="A0AAN7WSC8"/>
<accession>A0AAN7WSC8</accession>
<feature type="coiled-coil region" evidence="4">
    <location>
        <begin position="130"/>
        <end position="185"/>
    </location>
</feature>
<proteinExistence type="predicted"/>
<evidence type="ECO:0000256" key="1">
    <source>
        <dbReference type="ARBA" id="ARBA00004245"/>
    </source>
</evidence>
<sequence length="265" mass="30450">MSWDGFKKAINRAGNSVLIKDIDKATDKEYDMEERRYRILQKAGDGLQKEAKGYLDSLRAVTASQVSIAEVISNLYDDSKYISGGGYNVGNYYLQCVQDFDSETVKQLDGPFRETVLDPITKFSQYFKEIDEAIKKRSHKKQDYEAAKAKVRRLIDKPAKDVTKLPRAEKELAFAKDIFDNLNDQLKMELPQLVSLRVPYYDPSFEALVKIQLRFCTEGYTRLAQIQQYLDMQSREDYANGVLDDRIADLLQQMSNLDICALGFK</sequence>
<dbReference type="SUPFAM" id="SSF103657">
    <property type="entry name" value="BAR/IMD domain-like"/>
    <property type="match status" value="1"/>
</dbReference>
<dbReference type="GO" id="GO:1990528">
    <property type="term" value="C:Rvs161p-Rvs167p complex"/>
    <property type="evidence" value="ECO:0007669"/>
    <property type="project" value="TreeGrafter"/>
</dbReference>
<dbReference type="GO" id="GO:0008289">
    <property type="term" value="F:lipid binding"/>
    <property type="evidence" value="ECO:0007669"/>
    <property type="project" value="TreeGrafter"/>
</dbReference>
<evidence type="ECO:0000259" key="5">
    <source>
        <dbReference type="PROSITE" id="PS51021"/>
    </source>
</evidence>
<dbReference type="PROSITE" id="PS51021">
    <property type="entry name" value="BAR"/>
    <property type="match status" value="1"/>
</dbReference>
<dbReference type="EMBL" id="JAWIZZ010000036">
    <property type="protein sequence ID" value="KAK5781432.1"/>
    <property type="molecule type" value="Genomic_DNA"/>
</dbReference>
<reference evidence="7" key="1">
    <citation type="submission" date="2023-07" db="EMBL/GenBank/DDBJ databases">
        <title>A draft genome of Kazachstania heterogenica Y-27499.</title>
        <authorList>
            <person name="Donic C."/>
            <person name="Kralova J.S."/>
            <person name="Fidel L."/>
            <person name="Ben-Dor S."/>
            <person name="Jung S."/>
        </authorList>
    </citation>
    <scope>NUCLEOTIDE SEQUENCE [LARGE SCALE GENOMIC DNA]</scope>
    <source>
        <strain evidence="7">Y27499</strain>
    </source>
</reference>
<evidence type="ECO:0000256" key="4">
    <source>
        <dbReference type="SAM" id="Coils"/>
    </source>
</evidence>
<comment type="caution">
    <text evidence="6">The sequence shown here is derived from an EMBL/GenBank/DDBJ whole genome shotgun (WGS) entry which is preliminary data.</text>
</comment>
<dbReference type="InterPro" id="IPR004148">
    <property type="entry name" value="BAR_dom"/>
</dbReference>
<dbReference type="GO" id="GO:0051666">
    <property type="term" value="P:actin cortical patch localization"/>
    <property type="evidence" value="ECO:0007669"/>
    <property type="project" value="InterPro"/>
</dbReference>
<dbReference type="GO" id="GO:0006897">
    <property type="term" value="P:endocytosis"/>
    <property type="evidence" value="ECO:0007669"/>
    <property type="project" value="InterPro"/>
</dbReference>
<keyword evidence="7" id="KW-1185">Reference proteome</keyword>
<dbReference type="GO" id="GO:0007015">
    <property type="term" value="P:actin filament organization"/>
    <property type="evidence" value="ECO:0007669"/>
    <property type="project" value="InterPro"/>
</dbReference>
<feature type="domain" description="BAR" evidence="5">
    <location>
        <begin position="15"/>
        <end position="239"/>
    </location>
</feature>
<gene>
    <name evidence="6" type="ORF">RI543_001275</name>
</gene>
<protein>
    <recommendedName>
        <fullName evidence="5">BAR domain-containing protein</fullName>
    </recommendedName>
</protein>
<dbReference type="InterPro" id="IPR037429">
    <property type="entry name" value="Rvs161/Hob3_BAR"/>
</dbReference>
<dbReference type="InterPro" id="IPR046982">
    <property type="entry name" value="BIN3/RVS161-like"/>
</dbReference>
<evidence type="ECO:0000313" key="6">
    <source>
        <dbReference type="EMBL" id="KAK5781432.1"/>
    </source>
</evidence>
<keyword evidence="4" id="KW-0175">Coiled coil</keyword>
<dbReference type="PANTHER" id="PTHR47174">
    <property type="entry name" value="BRIDGING INTEGRATOR 3"/>
    <property type="match status" value="1"/>
</dbReference>
<dbReference type="GO" id="GO:0043332">
    <property type="term" value="C:mating projection tip"/>
    <property type="evidence" value="ECO:0007669"/>
    <property type="project" value="TreeGrafter"/>
</dbReference>